<feature type="transmembrane region" description="Helical" evidence="7">
    <location>
        <begin position="114"/>
        <end position="137"/>
    </location>
</feature>
<evidence type="ECO:0000313" key="10">
    <source>
        <dbReference type="EMBL" id="GIJ23098.1"/>
    </source>
</evidence>
<evidence type="ECO:0000256" key="6">
    <source>
        <dbReference type="ARBA" id="ARBA00023136"/>
    </source>
</evidence>
<feature type="transmembrane region" description="Helical" evidence="7">
    <location>
        <begin position="49"/>
        <end position="66"/>
    </location>
</feature>
<dbReference type="PANTHER" id="PTHR43386:SF6">
    <property type="entry name" value="ABC TRANSPORTER PERMEASE PROTEIN"/>
    <property type="match status" value="1"/>
</dbReference>
<feature type="compositionally biased region" description="Gly residues" evidence="8">
    <location>
        <begin position="10"/>
        <end position="20"/>
    </location>
</feature>
<protein>
    <submittedName>
        <fullName evidence="10">Peptide ABC transporter permease</fullName>
    </submittedName>
</protein>
<dbReference type="CDD" id="cd06261">
    <property type="entry name" value="TM_PBP2"/>
    <property type="match status" value="1"/>
</dbReference>
<evidence type="ECO:0000256" key="7">
    <source>
        <dbReference type="RuleBase" id="RU363032"/>
    </source>
</evidence>
<keyword evidence="11" id="KW-1185">Reference proteome</keyword>
<dbReference type="InterPro" id="IPR000515">
    <property type="entry name" value="MetI-like"/>
</dbReference>
<feature type="transmembrane region" description="Helical" evidence="7">
    <location>
        <begin position="149"/>
        <end position="168"/>
    </location>
</feature>
<dbReference type="InterPro" id="IPR035906">
    <property type="entry name" value="MetI-like_sf"/>
</dbReference>
<dbReference type="PROSITE" id="PS50928">
    <property type="entry name" value="ABC_TM1"/>
    <property type="match status" value="1"/>
</dbReference>
<evidence type="ECO:0000256" key="3">
    <source>
        <dbReference type="ARBA" id="ARBA00022475"/>
    </source>
</evidence>
<evidence type="ECO:0000256" key="2">
    <source>
        <dbReference type="ARBA" id="ARBA00022448"/>
    </source>
</evidence>
<feature type="region of interest" description="Disordered" evidence="8">
    <location>
        <begin position="1"/>
        <end position="34"/>
    </location>
</feature>
<dbReference type="EMBL" id="BOPB01000021">
    <property type="protein sequence ID" value="GIJ23098.1"/>
    <property type="molecule type" value="Genomic_DNA"/>
</dbReference>
<keyword evidence="3" id="KW-1003">Cell membrane</keyword>
<keyword evidence="6 7" id="KW-0472">Membrane</keyword>
<evidence type="ECO:0000256" key="4">
    <source>
        <dbReference type="ARBA" id="ARBA00022692"/>
    </source>
</evidence>
<sequence length="312" mass="33577">MSDLTSAGSAVGGAPVGGDGPTTEPSAGGKERSTSLWADARRQLLRDPIFVIAFLYIVVVGSMAAFPKLWTSQDPRACSTDRSRVSPSWEHPFGTDILGCDYYSHAIYGARPSMVIAVMATSGIVIFGGLLGLLAGYYGGWVDTIISRLMDIVLSLPFLLGAIVFLTVIKRQNIWTIALVLFALAWPTIARIIRGSVISSKDLDYVHAAKAVGARNSRLMFRHILPNAIAPMLVYATIVLGAFVAAEATLTFLGVGLQAPAQSWGTMISVHQVYFLEDPWLLLFPCGLLVGTVLSFILMGDALRDALDPKFR</sequence>
<organism evidence="10 11">
    <name type="scientific">Micromonospora lutea</name>
    <dbReference type="NCBI Taxonomy" id="419825"/>
    <lineage>
        <taxon>Bacteria</taxon>
        <taxon>Bacillati</taxon>
        <taxon>Actinomycetota</taxon>
        <taxon>Actinomycetes</taxon>
        <taxon>Micromonosporales</taxon>
        <taxon>Micromonosporaceae</taxon>
        <taxon>Micromonospora</taxon>
    </lineage>
</organism>
<evidence type="ECO:0000256" key="8">
    <source>
        <dbReference type="SAM" id="MobiDB-lite"/>
    </source>
</evidence>
<dbReference type="SUPFAM" id="SSF161098">
    <property type="entry name" value="MetI-like"/>
    <property type="match status" value="1"/>
</dbReference>
<accession>A0ABQ4IYS1</accession>
<dbReference type="RefSeq" id="WP_204001207.1">
    <property type="nucleotide sequence ID" value="NZ_BOPB01000021.1"/>
</dbReference>
<comment type="subcellular location">
    <subcellularLocation>
        <location evidence="1 7">Cell membrane</location>
        <topology evidence="1 7">Multi-pass membrane protein</topology>
    </subcellularLocation>
</comment>
<dbReference type="Gene3D" id="1.10.3720.10">
    <property type="entry name" value="MetI-like"/>
    <property type="match status" value="1"/>
</dbReference>
<keyword evidence="5 7" id="KW-1133">Transmembrane helix</keyword>
<dbReference type="InterPro" id="IPR050366">
    <property type="entry name" value="BP-dependent_transpt_permease"/>
</dbReference>
<feature type="domain" description="ABC transmembrane type-1" evidence="9">
    <location>
        <begin position="110"/>
        <end position="300"/>
    </location>
</feature>
<gene>
    <name evidence="10" type="ORF">Vlu01_37220</name>
</gene>
<proteinExistence type="inferred from homology"/>
<evidence type="ECO:0000256" key="1">
    <source>
        <dbReference type="ARBA" id="ARBA00004651"/>
    </source>
</evidence>
<feature type="transmembrane region" description="Helical" evidence="7">
    <location>
        <begin position="174"/>
        <end position="193"/>
    </location>
</feature>
<evidence type="ECO:0000313" key="11">
    <source>
        <dbReference type="Proteomes" id="UP000643165"/>
    </source>
</evidence>
<comment type="similarity">
    <text evidence="7">Belongs to the binding-protein-dependent transport system permease family.</text>
</comment>
<keyword evidence="4 7" id="KW-0812">Transmembrane</keyword>
<name>A0ABQ4IYS1_9ACTN</name>
<evidence type="ECO:0000259" key="9">
    <source>
        <dbReference type="PROSITE" id="PS50928"/>
    </source>
</evidence>
<feature type="transmembrane region" description="Helical" evidence="7">
    <location>
        <begin position="224"/>
        <end position="246"/>
    </location>
</feature>
<dbReference type="Pfam" id="PF00528">
    <property type="entry name" value="BPD_transp_1"/>
    <property type="match status" value="1"/>
</dbReference>
<reference evidence="10 11" key="1">
    <citation type="submission" date="2021-01" db="EMBL/GenBank/DDBJ databases">
        <title>Whole genome shotgun sequence of Verrucosispora lutea NBRC 106530.</title>
        <authorList>
            <person name="Komaki H."/>
            <person name="Tamura T."/>
        </authorList>
    </citation>
    <scope>NUCLEOTIDE SEQUENCE [LARGE SCALE GENOMIC DNA]</scope>
    <source>
        <strain evidence="10 11">NBRC 106530</strain>
    </source>
</reference>
<keyword evidence="2 7" id="KW-0813">Transport</keyword>
<feature type="transmembrane region" description="Helical" evidence="7">
    <location>
        <begin position="280"/>
        <end position="303"/>
    </location>
</feature>
<dbReference type="Proteomes" id="UP000643165">
    <property type="component" value="Unassembled WGS sequence"/>
</dbReference>
<comment type="caution">
    <text evidence="10">The sequence shown here is derived from an EMBL/GenBank/DDBJ whole genome shotgun (WGS) entry which is preliminary data.</text>
</comment>
<dbReference type="PANTHER" id="PTHR43386">
    <property type="entry name" value="OLIGOPEPTIDE TRANSPORT SYSTEM PERMEASE PROTEIN APPC"/>
    <property type="match status" value="1"/>
</dbReference>
<evidence type="ECO:0000256" key="5">
    <source>
        <dbReference type="ARBA" id="ARBA00022989"/>
    </source>
</evidence>